<keyword evidence="1" id="KW-0472">Membrane</keyword>
<name>X0Y609_9ZZZZ</name>
<gene>
    <name evidence="2" type="ORF">S01H1_72089</name>
</gene>
<feature type="transmembrane region" description="Helical" evidence="1">
    <location>
        <begin position="54"/>
        <end position="76"/>
    </location>
</feature>
<accession>X0Y609</accession>
<evidence type="ECO:0000313" key="2">
    <source>
        <dbReference type="EMBL" id="GAG32306.1"/>
    </source>
</evidence>
<keyword evidence="1" id="KW-1133">Transmembrane helix</keyword>
<evidence type="ECO:0000256" key="1">
    <source>
        <dbReference type="SAM" id="Phobius"/>
    </source>
</evidence>
<dbReference type="EMBL" id="BARS01048048">
    <property type="protein sequence ID" value="GAG32306.1"/>
    <property type="molecule type" value="Genomic_DNA"/>
</dbReference>
<sequence length="79" mass="8831">DETPKLDRIEGKLEHAMTHCPESGHIEIQNGKLDRMHVKIDGIKKDVGAFKGTLFKWVLSGFGFIALLIGIIVSVMRLM</sequence>
<feature type="non-terminal residue" evidence="2">
    <location>
        <position position="1"/>
    </location>
</feature>
<comment type="caution">
    <text evidence="2">The sequence shown here is derived from an EMBL/GenBank/DDBJ whole genome shotgun (WGS) entry which is preliminary data.</text>
</comment>
<organism evidence="2">
    <name type="scientific">marine sediment metagenome</name>
    <dbReference type="NCBI Taxonomy" id="412755"/>
    <lineage>
        <taxon>unclassified sequences</taxon>
        <taxon>metagenomes</taxon>
        <taxon>ecological metagenomes</taxon>
    </lineage>
</organism>
<protein>
    <submittedName>
        <fullName evidence="2">Uncharacterized protein</fullName>
    </submittedName>
</protein>
<proteinExistence type="predicted"/>
<keyword evidence="1" id="KW-0812">Transmembrane</keyword>
<reference evidence="2" key="1">
    <citation type="journal article" date="2014" name="Front. Microbiol.">
        <title>High frequency of phylogenetically diverse reductive dehalogenase-homologous genes in deep subseafloor sedimentary metagenomes.</title>
        <authorList>
            <person name="Kawai M."/>
            <person name="Futagami T."/>
            <person name="Toyoda A."/>
            <person name="Takaki Y."/>
            <person name="Nishi S."/>
            <person name="Hori S."/>
            <person name="Arai W."/>
            <person name="Tsubouchi T."/>
            <person name="Morono Y."/>
            <person name="Uchiyama I."/>
            <person name="Ito T."/>
            <person name="Fujiyama A."/>
            <person name="Inagaki F."/>
            <person name="Takami H."/>
        </authorList>
    </citation>
    <scope>NUCLEOTIDE SEQUENCE</scope>
    <source>
        <strain evidence="2">Expedition CK06-06</strain>
    </source>
</reference>
<dbReference type="AlphaFoldDB" id="X0Y609"/>